<evidence type="ECO:0000256" key="4">
    <source>
        <dbReference type="ARBA" id="ARBA00022989"/>
    </source>
</evidence>
<dbReference type="AlphaFoldDB" id="A0A6G5QL51"/>
<name>A0A6G5QL51_CAMRE</name>
<dbReference type="Proteomes" id="UP000502377">
    <property type="component" value="Chromosome"/>
</dbReference>
<reference evidence="6 7" key="1">
    <citation type="submission" date="2016-07" db="EMBL/GenBank/DDBJ databases">
        <title>Comparative genomics of the Campylobacter concisus group.</title>
        <authorList>
            <person name="Miller W.G."/>
            <person name="Yee E."/>
            <person name="Chapman M.H."/>
            <person name="Huynh S."/>
            <person name="Bono J.L."/>
            <person name="On S.L.W."/>
            <person name="StLeger J."/>
            <person name="Foster G."/>
            <person name="Parker C.T."/>
        </authorList>
    </citation>
    <scope>NUCLEOTIDE SEQUENCE [LARGE SCALE GENOMIC DNA]</scope>
    <source>
        <strain evidence="6 7">ATCC 33238</strain>
    </source>
</reference>
<proteinExistence type="predicted"/>
<evidence type="ECO:0000256" key="3">
    <source>
        <dbReference type="ARBA" id="ARBA00022692"/>
    </source>
</evidence>
<evidence type="ECO:0000313" key="6">
    <source>
        <dbReference type="EMBL" id="QCD46453.1"/>
    </source>
</evidence>
<dbReference type="Gene3D" id="3.40.720.10">
    <property type="entry name" value="Alkaline Phosphatase, subunit A"/>
    <property type="match status" value="1"/>
</dbReference>
<organism evidence="6 7">
    <name type="scientific">Campylobacter rectus</name>
    <name type="common">Wolinella recta</name>
    <dbReference type="NCBI Taxonomy" id="203"/>
    <lineage>
        <taxon>Bacteria</taxon>
        <taxon>Pseudomonadati</taxon>
        <taxon>Campylobacterota</taxon>
        <taxon>Epsilonproteobacteria</taxon>
        <taxon>Campylobacterales</taxon>
        <taxon>Campylobacteraceae</taxon>
        <taxon>Campylobacter</taxon>
    </lineage>
</organism>
<keyword evidence="3" id="KW-0812">Transmembrane</keyword>
<evidence type="ECO:0000256" key="1">
    <source>
        <dbReference type="ARBA" id="ARBA00004651"/>
    </source>
</evidence>
<dbReference type="KEGG" id="crx:CRECT_0774"/>
<dbReference type="Pfam" id="PF00884">
    <property type="entry name" value="Sulfatase"/>
    <property type="match status" value="1"/>
</dbReference>
<evidence type="ECO:0000256" key="2">
    <source>
        <dbReference type="ARBA" id="ARBA00022475"/>
    </source>
</evidence>
<evidence type="ECO:0000256" key="5">
    <source>
        <dbReference type="ARBA" id="ARBA00023136"/>
    </source>
</evidence>
<keyword evidence="2" id="KW-1003">Cell membrane</keyword>
<comment type="subcellular location">
    <subcellularLocation>
        <location evidence="1">Cell membrane</location>
        <topology evidence="1">Multi-pass membrane protein</topology>
    </subcellularLocation>
</comment>
<keyword evidence="6" id="KW-0808">Transferase</keyword>
<evidence type="ECO:0000313" key="7">
    <source>
        <dbReference type="Proteomes" id="UP000502377"/>
    </source>
</evidence>
<accession>A0A6G5QL51</accession>
<gene>
    <name evidence="6" type="ORF">CRECT_0774</name>
</gene>
<dbReference type="PANTHER" id="PTHR47371:SF3">
    <property type="entry name" value="PHOSPHOGLYCEROL TRANSFERASE I"/>
    <property type="match status" value="1"/>
</dbReference>
<sequence length="494" mass="56071">MTFVSVIFFIASLFFAAFLPRKSLKIIVGVLSLVYIITLGFDLLLFFVFSKHFGLFVVSFFNTSIKGAPIISFAREIAILSAICFAILLFCVIISVRIIKFDRISKFGFLFAPCIVVAFLLNPFCIYAYEFYLQLKPHVDDIKKQIYPYLAVPAPREPIKRKNIVYIFLESFDRAYTDEQLFPALTPKLNALKNRMEFTNIKHIRDTDFTIKGFFGAHCAANYTFAPSDELRSKNFSKNITCASEILKSLGYYTFFIKGASLTFQETDRFLSQREYCETKGKEQILAQNSAARLNEWGVQDDDMLDVAYGDFERLSEAGKPFLMGFITLSTHSPNGFISKSCEDLYYNASDARMLRAVHCTDKLISEFIEKIRSSKYGKDTIIIVQNDHPLFYSGDIGGDFGDKLKGSKDLFIIFDEDLNGEFTIDKRGTSFDTFTTVLGYLGILDEMNFGRNLLARDSLPFAADSEFFNNASKVFTKISYEEAAKVQKSGVAK</sequence>
<dbReference type="GO" id="GO:0005886">
    <property type="term" value="C:plasma membrane"/>
    <property type="evidence" value="ECO:0007669"/>
    <property type="project" value="UniProtKB-SubCell"/>
</dbReference>
<dbReference type="InterPro" id="IPR017850">
    <property type="entry name" value="Alkaline_phosphatase_core_sf"/>
</dbReference>
<keyword evidence="4" id="KW-1133">Transmembrane helix</keyword>
<dbReference type="InterPro" id="IPR050448">
    <property type="entry name" value="OpgB/LTA_synthase_biosynth"/>
</dbReference>
<keyword evidence="5" id="KW-0472">Membrane</keyword>
<dbReference type="InterPro" id="IPR000917">
    <property type="entry name" value="Sulfatase_N"/>
</dbReference>
<dbReference type="GO" id="GO:0016740">
    <property type="term" value="F:transferase activity"/>
    <property type="evidence" value="ECO:0007669"/>
    <property type="project" value="UniProtKB-KW"/>
</dbReference>
<dbReference type="PANTHER" id="PTHR47371">
    <property type="entry name" value="LIPOTEICHOIC ACID SYNTHASE"/>
    <property type="match status" value="1"/>
</dbReference>
<dbReference type="SUPFAM" id="SSF53649">
    <property type="entry name" value="Alkaline phosphatase-like"/>
    <property type="match status" value="1"/>
</dbReference>
<dbReference type="CDD" id="cd16015">
    <property type="entry name" value="LTA_synthase"/>
    <property type="match status" value="1"/>
</dbReference>
<dbReference type="EMBL" id="CP012543">
    <property type="protein sequence ID" value="QCD46453.1"/>
    <property type="molecule type" value="Genomic_DNA"/>
</dbReference>
<protein>
    <submittedName>
        <fullName evidence="6">Phosphoglycerol transferase</fullName>
    </submittedName>
</protein>